<dbReference type="GO" id="GO:0005634">
    <property type="term" value="C:nucleus"/>
    <property type="evidence" value="ECO:0007669"/>
    <property type="project" value="UniProtKB-SubCell"/>
</dbReference>
<proteinExistence type="predicted"/>
<comment type="caution">
    <text evidence="5">The sequence shown here is derived from an EMBL/GenBank/DDBJ whole genome shotgun (WGS) entry which is preliminary data.</text>
</comment>
<evidence type="ECO:0000313" key="6">
    <source>
        <dbReference type="Proteomes" id="UP000001396"/>
    </source>
</evidence>
<dbReference type="EMBL" id="ADBJ01000044">
    <property type="protein sequence ID" value="EFA77148.1"/>
    <property type="molecule type" value="Genomic_DNA"/>
</dbReference>
<feature type="domain" description="C3HC-type" evidence="4">
    <location>
        <begin position="65"/>
        <end position="137"/>
    </location>
</feature>
<evidence type="ECO:0000259" key="4">
    <source>
        <dbReference type="Pfam" id="PF07967"/>
    </source>
</evidence>
<protein>
    <recommendedName>
        <fullName evidence="4">C3HC-type domain-containing protein</fullName>
    </recommendedName>
</protein>
<dbReference type="InterPro" id="IPR012935">
    <property type="entry name" value="NuBaID_N"/>
</dbReference>
<dbReference type="GO" id="GO:0008270">
    <property type="term" value="F:zinc ion binding"/>
    <property type="evidence" value="ECO:0007669"/>
    <property type="project" value="InterPro"/>
</dbReference>
<dbReference type="PANTHER" id="PTHR15835:SF6">
    <property type="entry name" value="ZINC FINGER C3HC-TYPE PROTEIN 1"/>
    <property type="match status" value="1"/>
</dbReference>
<dbReference type="RefSeq" id="XP_020429277.1">
    <property type="nucleotide sequence ID" value="XM_020580690.1"/>
</dbReference>
<evidence type="ECO:0000313" key="5">
    <source>
        <dbReference type="EMBL" id="EFA77148.1"/>
    </source>
</evidence>
<dbReference type="PANTHER" id="PTHR15835">
    <property type="entry name" value="NUCLEAR-INTERACTING PARTNER OF ALK"/>
    <property type="match status" value="1"/>
</dbReference>
<feature type="compositionally biased region" description="Low complexity" evidence="3">
    <location>
        <begin position="235"/>
        <end position="261"/>
    </location>
</feature>
<dbReference type="Pfam" id="PF07967">
    <property type="entry name" value="zf-C3HC"/>
    <property type="match status" value="1"/>
</dbReference>
<keyword evidence="2" id="KW-0539">Nucleus</keyword>
<dbReference type="STRING" id="670386.D3BPD8"/>
<dbReference type="InParanoid" id="D3BPD8"/>
<dbReference type="Proteomes" id="UP000001396">
    <property type="component" value="Unassembled WGS sequence"/>
</dbReference>
<accession>D3BPD8</accession>
<organism evidence="5 6">
    <name type="scientific">Heterostelium pallidum (strain ATCC 26659 / Pp 5 / PN500)</name>
    <name type="common">Cellular slime mold</name>
    <name type="synonym">Polysphondylium pallidum</name>
    <dbReference type="NCBI Taxonomy" id="670386"/>
    <lineage>
        <taxon>Eukaryota</taxon>
        <taxon>Amoebozoa</taxon>
        <taxon>Evosea</taxon>
        <taxon>Eumycetozoa</taxon>
        <taxon>Dictyostelia</taxon>
        <taxon>Acytosteliales</taxon>
        <taxon>Acytosteliaceae</taxon>
        <taxon>Heterostelium</taxon>
    </lineage>
</organism>
<dbReference type="AlphaFoldDB" id="D3BPD8"/>
<evidence type="ECO:0000256" key="1">
    <source>
        <dbReference type="ARBA" id="ARBA00004123"/>
    </source>
</evidence>
<dbReference type="GeneID" id="31365375"/>
<evidence type="ECO:0000256" key="2">
    <source>
        <dbReference type="ARBA" id="ARBA00023242"/>
    </source>
</evidence>
<gene>
    <name evidence="5" type="ORF">PPL_09903</name>
</gene>
<evidence type="ECO:0000256" key="3">
    <source>
        <dbReference type="SAM" id="MobiDB-lite"/>
    </source>
</evidence>
<keyword evidence="6" id="KW-1185">Reference proteome</keyword>
<feature type="region of interest" description="Disordered" evidence="3">
    <location>
        <begin position="286"/>
        <end position="305"/>
    </location>
</feature>
<sequence>MINNINNILNKYNDTTHLYISLALNELDSATVIQTLSIPSQQTRELKAQQEQLQYQQQQDYQHRPWSTDDYYFRVNTYSIGKWFTKPSLIDPLQCSRFGWINCEPDMLECLSCDKRIQALRKTSISNVQKKDKRNLLKHCYRRQRLQVIAVKSKNLCYSGVMWLDYYSNNSNGNASDGSDHRDDNNHHINIHCSYCQRMLGLWNFKSMNNNNSDISIVTIDDPFIQLYPNLQTQTTSTSHNNNNYSSSTSLNVNNSLSSHTIGGRSNTVSTLSLKRGRESTLDIQQQQQQQEEEEEEATVEDRKKEKEIQLKLQQQLQSEQQRKCDVGWSWGHRFNN</sequence>
<reference evidence="5 6" key="1">
    <citation type="journal article" date="2011" name="Genome Res.">
        <title>Phylogeny-wide analysis of social amoeba genomes highlights ancient origins for complex intercellular communication.</title>
        <authorList>
            <person name="Heidel A.J."/>
            <person name="Lawal H.M."/>
            <person name="Felder M."/>
            <person name="Schilde C."/>
            <person name="Helps N.R."/>
            <person name="Tunggal B."/>
            <person name="Rivero F."/>
            <person name="John U."/>
            <person name="Schleicher M."/>
            <person name="Eichinger L."/>
            <person name="Platzer M."/>
            <person name="Noegel A.A."/>
            <person name="Schaap P."/>
            <person name="Gloeckner G."/>
        </authorList>
    </citation>
    <scope>NUCLEOTIDE SEQUENCE [LARGE SCALE GENOMIC DNA]</scope>
    <source>
        <strain evidence="6">ATCC 26659 / Pp 5 / PN500</strain>
    </source>
</reference>
<comment type="subcellular location">
    <subcellularLocation>
        <location evidence="1">Nucleus</location>
    </subcellularLocation>
</comment>
<feature type="region of interest" description="Disordered" evidence="3">
    <location>
        <begin position="235"/>
        <end position="268"/>
    </location>
</feature>
<name>D3BPD8_HETP5</name>